<dbReference type="SUPFAM" id="SSF49785">
    <property type="entry name" value="Galactose-binding domain-like"/>
    <property type="match status" value="1"/>
</dbReference>
<dbReference type="SMART" id="SM00776">
    <property type="entry name" value="NPCBM"/>
    <property type="match status" value="1"/>
</dbReference>
<dbReference type="InterPro" id="IPR011013">
    <property type="entry name" value="Gal_mutarotase_sf_dom"/>
</dbReference>
<keyword evidence="2" id="KW-0378">Hydrolase</keyword>
<dbReference type="Gene3D" id="2.60.40.1760">
    <property type="entry name" value="glycosyl hydrolase (family 31)"/>
    <property type="match status" value="1"/>
</dbReference>
<dbReference type="InterPro" id="IPR013780">
    <property type="entry name" value="Glyco_hydro_b"/>
</dbReference>
<feature type="region of interest" description="Disordered" evidence="3">
    <location>
        <begin position="901"/>
        <end position="920"/>
    </location>
</feature>
<comment type="similarity">
    <text evidence="1 2">Belongs to the glycosyl hydrolase 31 family.</text>
</comment>
<dbReference type="InterPro" id="IPR025887">
    <property type="entry name" value="Glyco_hydro_31_N_dom"/>
</dbReference>
<evidence type="ECO:0000256" key="1">
    <source>
        <dbReference type="ARBA" id="ARBA00007806"/>
    </source>
</evidence>
<dbReference type="Pfam" id="PF13802">
    <property type="entry name" value="Gal_mutarotas_2"/>
    <property type="match status" value="1"/>
</dbReference>
<keyword evidence="6" id="KW-1185">Reference proteome</keyword>
<sequence length="1031" mass="109816">MVGRPAGGLELSGMRKPTGLRAAVVAALLGLVVAVAGPAGSAPAAGPAPAHTVGDVTGFEADGPVYHLHAGRAEARVSFVTDRTFRLELAPDGTFSDPTGKDIVLPQGTPPATHWRDAGDAYELSTAEVTLTAYKAPLRFELRRADGSLVWSETKGLSWDDKTTTQTLARGATEQFYGAGMQNGRGNTSHRGHTVEVGVDYNWDDGGHPNSVPFYLSTAGYGVFRNTYAPNTYAFGDPVTTTAKEQRFDAYYFAGPRTKDVIGQYTALTGKPFLPPVYGLEIGDSDCYLHNANRGERHTLDSLKVADGYVQHDMPNGWMLVNDGYGCGYEDLGRTSQGLGDRKMKLGLWTEDGIAKLAEQVKAGQRIAKLDVAWVGDGYKFALDGCKDAYQGIEDNSDARGFTWAPESWAGAQRCGVQWSGDQSGSWEYIRWQIPTYAGATMSGLAYTTGDVDGIFGGSPKTYVRDLQWKAFLPAVMTMDGWAASDKQPYRYGDPYTAVNRKYLKLKESLLPYMYSYAAEATRTGVGPVRPLSLEYPDDPKAATDAAKYEFLSGQDFLVAPVYQDTDTRDGIYLPKGTWIDYWSGRTYRGPVTLDGYSAPLDTLPLFVKAGAAVPMWPGIRSYQDRTAGSPLAWDVYPQGRSSFTLYEDDGVTRAHRTGAGATQRVDVTAPRSGAGDVHLDVGASKGSFHGKQTSRPYEFTVHTGDAPRGVELAGRPLKRLPSARALEAAGQGWYYDPADRGGVVHVTTAARPTDRAFGLTLTGASAVGGRTPGAGVTVTTPGGQEVTKGAPTTVRTAVTAGTRDATDVSVSLSAPEGWRVSAPAHHGRLAAGGTARDALTVTAPKDAGSADPVTVTATVRYRAAGAPRTTVHRFEVRPVPPAPAADTWASDMEWLTATNGYGPAERDRSNGESGPADGHPLTLAGKTYAKGIGAHANADLEFFTGGRCTSFTADAGIDDEIADYGEVAFSVEADGKVLWTSPKLTGKSAPVAVDVPLRGARHVRLKVTDTDGKKSGDHGDWAGARFHCSG</sequence>
<dbReference type="Pfam" id="PF17137">
    <property type="entry name" value="DUF5110"/>
    <property type="match status" value="1"/>
</dbReference>
<dbReference type="InterPro" id="IPR008979">
    <property type="entry name" value="Galactose-bd-like_sf"/>
</dbReference>
<protein>
    <recommendedName>
        <fullName evidence="4">Glycosyl hydrolase family 98 putative carbohydrate-binding module domain-containing protein</fullName>
    </recommendedName>
</protein>
<dbReference type="InterPro" id="IPR038637">
    <property type="entry name" value="NPCBM_sf"/>
</dbReference>
<dbReference type="Pfam" id="PF08305">
    <property type="entry name" value="NPCBM"/>
    <property type="match status" value="1"/>
</dbReference>
<dbReference type="Pfam" id="PF01055">
    <property type="entry name" value="Glyco_hydro_31_2nd"/>
    <property type="match status" value="1"/>
</dbReference>
<name>A0ABM7ZPV2_STRNI</name>
<dbReference type="CDD" id="cd14752">
    <property type="entry name" value="GH31_N"/>
    <property type="match status" value="1"/>
</dbReference>
<dbReference type="SUPFAM" id="SSF74650">
    <property type="entry name" value="Galactose mutarotase-like"/>
    <property type="match status" value="1"/>
</dbReference>
<dbReference type="InterPro" id="IPR051816">
    <property type="entry name" value="Glycosyl_Hydrolase_31"/>
</dbReference>
<dbReference type="InterPro" id="IPR017853">
    <property type="entry name" value="GH"/>
</dbReference>
<dbReference type="InterPro" id="IPR033403">
    <property type="entry name" value="DUF5110"/>
</dbReference>
<dbReference type="Gene3D" id="2.60.120.1060">
    <property type="entry name" value="NPCBM/NEW2 domain"/>
    <property type="match status" value="1"/>
</dbReference>
<evidence type="ECO:0000256" key="3">
    <source>
        <dbReference type="SAM" id="MobiDB-lite"/>
    </source>
</evidence>
<dbReference type="InterPro" id="IPR018905">
    <property type="entry name" value="A-galactase_NEW3"/>
</dbReference>
<dbReference type="Proteomes" id="UP001059597">
    <property type="component" value="Chromosome"/>
</dbReference>
<dbReference type="SUPFAM" id="SSF51445">
    <property type="entry name" value="(Trans)glycosidases"/>
    <property type="match status" value="1"/>
</dbReference>
<dbReference type="Gene3D" id="2.60.40.1180">
    <property type="entry name" value="Golgi alpha-mannosidase II"/>
    <property type="match status" value="2"/>
</dbReference>
<evidence type="ECO:0000313" key="6">
    <source>
        <dbReference type="Proteomes" id="UP001059597"/>
    </source>
</evidence>
<dbReference type="PANTHER" id="PTHR43863">
    <property type="entry name" value="HYDROLASE, PUTATIVE (AFU_ORTHOLOGUE AFUA_1G03140)-RELATED"/>
    <property type="match status" value="1"/>
</dbReference>
<feature type="domain" description="Glycosyl hydrolase family 98 putative carbohydrate-binding module" evidence="4">
    <location>
        <begin position="884"/>
        <end position="1029"/>
    </location>
</feature>
<reference evidence="5" key="1">
    <citation type="submission" date="2022-06" db="EMBL/GenBank/DDBJ databases">
        <title>Complete genome sequence of Streptomyces nigrescens HEK616.</title>
        <authorList>
            <person name="Asamizu S."/>
            <person name="Onaka H."/>
        </authorList>
    </citation>
    <scope>NUCLEOTIDE SEQUENCE</scope>
    <source>
        <strain evidence="5">HEK616</strain>
    </source>
</reference>
<dbReference type="PANTHER" id="PTHR43863:SF2">
    <property type="entry name" value="MALTASE-GLUCOAMYLASE"/>
    <property type="match status" value="1"/>
</dbReference>
<dbReference type="InterPro" id="IPR000322">
    <property type="entry name" value="Glyco_hydro_31_TIM"/>
</dbReference>
<dbReference type="Gene3D" id="3.20.20.80">
    <property type="entry name" value="Glycosidases"/>
    <property type="match status" value="1"/>
</dbReference>
<evidence type="ECO:0000313" key="5">
    <source>
        <dbReference type="EMBL" id="BDM68399.1"/>
    </source>
</evidence>
<dbReference type="EMBL" id="AP026073">
    <property type="protein sequence ID" value="BDM68399.1"/>
    <property type="molecule type" value="Genomic_DNA"/>
</dbReference>
<keyword evidence="2" id="KW-0326">Glycosidase</keyword>
<dbReference type="Pfam" id="PF21365">
    <property type="entry name" value="Glyco_hydro_31_3rd"/>
    <property type="match status" value="1"/>
</dbReference>
<evidence type="ECO:0000259" key="4">
    <source>
        <dbReference type="SMART" id="SM00776"/>
    </source>
</evidence>
<proteinExistence type="inferred from homology"/>
<dbReference type="Pfam" id="PF10633">
    <property type="entry name" value="NPCBM_assoc"/>
    <property type="match status" value="1"/>
</dbReference>
<dbReference type="SUPFAM" id="SSF51011">
    <property type="entry name" value="Glycosyl hydrolase domain"/>
    <property type="match status" value="1"/>
</dbReference>
<organism evidence="5 6">
    <name type="scientific">Streptomyces nigrescens</name>
    <dbReference type="NCBI Taxonomy" id="1920"/>
    <lineage>
        <taxon>Bacteria</taxon>
        <taxon>Bacillati</taxon>
        <taxon>Actinomycetota</taxon>
        <taxon>Actinomycetes</taxon>
        <taxon>Kitasatosporales</taxon>
        <taxon>Streptomycetaceae</taxon>
        <taxon>Streptomyces</taxon>
    </lineage>
</organism>
<accession>A0ABM7ZPV2</accession>
<dbReference type="InterPro" id="IPR013222">
    <property type="entry name" value="Glyco_hyd_98_carb-bd"/>
</dbReference>
<evidence type="ECO:0000256" key="2">
    <source>
        <dbReference type="RuleBase" id="RU361185"/>
    </source>
</evidence>
<gene>
    <name evidence="5" type="ORF">HEK616_18860</name>
</gene>
<dbReference type="InterPro" id="IPR048395">
    <property type="entry name" value="Glyco_hydro_31_C"/>
</dbReference>